<reference evidence="2" key="1">
    <citation type="submission" date="2016-11" db="EMBL/GenBank/DDBJ databases">
        <authorList>
            <person name="Varghese N."/>
            <person name="Submissions S."/>
        </authorList>
    </citation>
    <scope>NUCLEOTIDE SEQUENCE [LARGE SCALE GENOMIC DNA]</scope>
    <source>
        <strain evidence="2">DSM 22623</strain>
    </source>
</reference>
<keyword evidence="2" id="KW-1185">Reference proteome</keyword>
<evidence type="ECO:0000313" key="2">
    <source>
        <dbReference type="Proteomes" id="UP000184432"/>
    </source>
</evidence>
<accession>A0A1M6KUG3</accession>
<name>A0A1M6KUG3_9FLAO</name>
<sequence length="266" mass="31721">MVMIADSKIDLERDPLKLFRSLFDSDSLQILEWSLKITKDRIETRCKPTFYVYHKADDLSVYQKLNVLLERLGCPLEVLRFQQNSIGTSMYNGIRVPLLTEDYKCLYIHELNQNTINAFRWRNEASYDKVNYIFKTGLKKREVQDFIHPELDTFFKDVMQTEEAKNRSGIWLQKLEHKVQEVYLAFPHRPKLKWIFDLLKDHIFINYFENTLAYSDLRCKNVGFDGLHEENPAITVYFTIPLSHKFPNTYVELINMTHEFFAEIKN</sequence>
<evidence type="ECO:0000313" key="1">
    <source>
        <dbReference type="EMBL" id="SHJ62595.1"/>
    </source>
</evidence>
<proteinExistence type="predicted"/>
<dbReference type="RefSeq" id="WP_073321365.1">
    <property type="nucleotide sequence ID" value="NZ_FQYP01000012.1"/>
</dbReference>
<dbReference type="AlphaFoldDB" id="A0A1M6KUG3"/>
<dbReference type="STRING" id="570521.SAMN04488508_11273"/>
<dbReference type="EMBL" id="FQYP01000012">
    <property type="protein sequence ID" value="SHJ62595.1"/>
    <property type="molecule type" value="Genomic_DNA"/>
</dbReference>
<protein>
    <submittedName>
        <fullName evidence="1">Uncharacterized protein</fullName>
    </submittedName>
</protein>
<dbReference type="Proteomes" id="UP000184432">
    <property type="component" value="Unassembled WGS sequence"/>
</dbReference>
<organism evidence="1 2">
    <name type="scientific">Aquimarina spongiae</name>
    <dbReference type="NCBI Taxonomy" id="570521"/>
    <lineage>
        <taxon>Bacteria</taxon>
        <taxon>Pseudomonadati</taxon>
        <taxon>Bacteroidota</taxon>
        <taxon>Flavobacteriia</taxon>
        <taxon>Flavobacteriales</taxon>
        <taxon>Flavobacteriaceae</taxon>
        <taxon>Aquimarina</taxon>
    </lineage>
</organism>
<gene>
    <name evidence="1" type="ORF">SAMN04488508_11273</name>
</gene>